<dbReference type="PANTHER" id="PTHR33336">
    <property type="entry name" value="QUINOL MONOOXYGENASE YGIN-RELATED"/>
    <property type="match status" value="1"/>
</dbReference>
<proteinExistence type="predicted"/>
<dbReference type="InterPro" id="IPR007138">
    <property type="entry name" value="ABM_dom"/>
</dbReference>
<feature type="domain" description="ABM" evidence="1">
    <location>
        <begin position="115"/>
        <end position="204"/>
    </location>
</feature>
<reference evidence="2 3" key="1">
    <citation type="journal article" date="2014" name="Int. J. Syst. Evol. Microbiol.">
        <title>Phylogenomics and the dynamic genome evolution of the genus Streptococcus.</title>
        <authorList>
            <consortium name="The Broad Institute Genome Sequencing Platform"/>
            <person name="Richards V.P."/>
            <person name="Palmer S.R."/>
            <person name="Pavinski Bitar P.D."/>
            <person name="Qin X."/>
            <person name="Weinstock G.M."/>
            <person name="Highlander S.K."/>
            <person name="Town C.D."/>
            <person name="Burne R.A."/>
            <person name="Stanhope M.J."/>
        </authorList>
    </citation>
    <scope>NUCLEOTIDE SEQUENCE [LARGE SCALE GENOMIC DNA]</scope>
    <source>
        <strain evidence="2 3">NCTC 11558</strain>
    </source>
</reference>
<dbReference type="EMBL" id="AEUW02000001">
    <property type="protein sequence ID" value="EHJ52133.1"/>
    <property type="molecule type" value="Genomic_DNA"/>
</dbReference>
<dbReference type="Proteomes" id="UP000003573">
    <property type="component" value="Unassembled WGS sequence"/>
</dbReference>
<dbReference type="STRING" id="764298.STRMA_0454"/>
<accession>G5JZ37</accession>
<sequence length="218" mass="24744">MKKPVVHLFHLGVNPVDLETFHQAGVHNLTTSYQKEAGTLAMYASSLKDIPTEFIVFEVYADEAAYQTHRNSPQYQAYVQQVGSQLTKREAYEATPIFLEEKLPSGQWIGPQYYFLKFAQIEVKETAQAAFEKSVLTNMQISLKEEAGVLAMYALKDHQNPQIWYFYEVYANAAAYAAHGRTKHFQTYLAETKDLLISKTLLDLENDTAVTKGQLAFS</sequence>
<dbReference type="Gene3D" id="3.30.70.100">
    <property type="match status" value="1"/>
</dbReference>
<gene>
    <name evidence="2" type="ORF">STRMA_0454</name>
</gene>
<dbReference type="PROSITE" id="PS51725">
    <property type="entry name" value="ABM"/>
    <property type="match status" value="2"/>
</dbReference>
<evidence type="ECO:0000313" key="3">
    <source>
        <dbReference type="Proteomes" id="UP000003573"/>
    </source>
</evidence>
<evidence type="ECO:0000313" key="2">
    <source>
        <dbReference type="EMBL" id="EHJ52133.1"/>
    </source>
</evidence>
<evidence type="ECO:0000259" key="1">
    <source>
        <dbReference type="PROSITE" id="PS51725"/>
    </source>
</evidence>
<dbReference type="SUPFAM" id="SSF54909">
    <property type="entry name" value="Dimeric alpha+beta barrel"/>
    <property type="match status" value="2"/>
</dbReference>
<dbReference type="RefSeq" id="WP_003079858.1">
    <property type="nucleotide sequence ID" value="NZ_AEUW02000001.1"/>
</dbReference>
<keyword evidence="2" id="KW-0560">Oxidoreductase</keyword>
<dbReference type="InterPro" id="IPR050744">
    <property type="entry name" value="AI-2_Isomerase_LsrG"/>
</dbReference>
<dbReference type="eggNOG" id="COG1359">
    <property type="taxonomic scope" value="Bacteria"/>
</dbReference>
<dbReference type="PANTHER" id="PTHR33336:SF3">
    <property type="entry name" value="ABM DOMAIN-CONTAINING PROTEIN"/>
    <property type="match status" value="1"/>
</dbReference>
<comment type="caution">
    <text evidence="2">The sequence shown here is derived from an EMBL/GenBank/DDBJ whole genome shotgun (WGS) entry which is preliminary data.</text>
</comment>
<keyword evidence="2" id="KW-0503">Monooxygenase</keyword>
<dbReference type="InterPro" id="IPR011008">
    <property type="entry name" value="Dimeric_a/b-barrel"/>
</dbReference>
<organism evidence="2 3">
    <name type="scientific">Streptococcus macacae NCTC 11558</name>
    <dbReference type="NCBI Taxonomy" id="764298"/>
    <lineage>
        <taxon>Bacteria</taxon>
        <taxon>Bacillati</taxon>
        <taxon>Bacillota</taxon>
        <taxon>Bacilli</taxon>
        <taxon>Lactobacillales</taxon>
        <taxon>Streptococcaceae</taxon>
        <taxon>Streptococcus</taxon>
    </lineage>
</organism>
<protein>
    <submittedName>
        <fullName evidence="2">Antibiotic biosynthesis monooxygenase</fullName>
    </submittedName>
</protein>
<dbReference type="AlphaFoldDB" id="G5JZ37"/>
<keyword evidence="3" id="KW-1185">Reference proteome</keyword>
<dbReference type="GO" id="GO:0004497">
    <property type="term" value="F:monooxygenase activity"/>
    <property type="evidence" value="ECO:0007669"/>
    <property type="project" value="UniProtKB-KW"/>
</dbReference>
<name>G5JZ37_9STRE</name>
<dbReference type="Pfam" id="PF03992">
    <property type="entry name" value="ABM"/>
    <property type="match status" value="2"/>
</dbReference>
<dbReference type="OrthoDB" id="9812754at2"/>
<feature type="domain" description="ABM" evidence="1">
    <location>
        <begin position="5"/>
        <end position="98"/>
    </location>
</feature>